<gene>
    <name evidence="1" type="ORF">CONCODRAFT_12870</name>
</gene>
<keyword evidence="2" id="KW-1185">Reference proteome</keyword>
<sequence length="291" mass="35070">MNTDIDWALVFINYPIIRHLNKCEVLAISLTNKQIRAKLNSVIFNDLKINDGLLDRHSNYFDTKRYFKFGNLSFIEKFKLFRKYNFNLELAFKDLYIDPFIKEADNTLNSNSVYCKSLHFSWGFYRDRASYFIFPIFQNFYSLNKLSLHKSIIPYNIFSNLLSKLENLEILEMVWVDLVLSTKENSNSQYHLIFPKSLKELTYKKVDLAVTDWYQLRPRNFIYNRCLGYSHEHLEILPQLLANLKTFVFHSDKYDDLALDKFIYLNPSLKHVSKPNYRKYRHVEDTWRDYY</sequence>
<evidence type="ECO:0000313" key="1">
    <source>
        <dbReference type="EMBL" id="KXN65525.1"/>
    </source>
</evidence>
<dbReference type="EMBL" id="KQ964865">
    <property type="protein sequence ID" value="KXN65525.1"/>
    <property type="molecule type" value="Genomic_DNA"/>
</dbReference>
<evidence type="ECO:0008006" key="3">
    <source>
        <dbReference type="Google" id="ProtNLM"/>
    </source>
</evidence>
<reference evidence="1 2" key="1">
    <citation type="journal article" date="2015" name="Genome Biol. Evol.">
        <title>Phylogenomic analyses indicate that early fungi evolved digesting cell walls of algal ancestors of land plants.</title>
        <authorList>
            <person name="Chang Y."/>
            <person name="Wang S."/>
            <person name="Sekimoto S."/>
            <person name="Aerts A.L."/>
            <person name="Choi C."/>
            <person name="Clum A."/>
            <person name="LaButti K.M."/>
            <person name="Lindquist E.A."/>
            <person name="Yee Ngan C."/>
            <person name="Ohm R.A."/>
            <person name="Salamov A.A."/>
            <person name="Grigoriev I.V."/>
            <person name="Spatafora J.W."/>
            <person name="Berbee M.L."/>
        </authorList>
    </citation>
    <scope>NUCLEOTIDE SEQUENCE [LARGE SCALE GENOMIC DNA]</scope>
    <source>
        <strain evidence="1 2">NRRL 28638</strain>
    </source>
</reference>
<protein>
    <recommendedName>
        <fullName evidence="3">F-box domain-containing protein</fullName>
    </recommendedName>
</protein>
<organism evidence="1 2">
    <name type="scientific">Conidiobolus coronatus (strain ATCC 28846 / CBS 209.66 / NRRL 28638)</name>
    <name type="common">Delacroixia coronata</name>
    <dbReference type="NCBI Taxonomy" id="796925"/>
    <lineage>
        <taxon>Eukaryota</taxon>
        <taxon>Fungi</taxon>
        <taxon>Fungi incertae sedis</taxon>
        <taxon>Zoopagomycota</taxon>
        <taxon>Entomophthoromycotina</taxon>
        <taxon>Entomophthoromycetes</taxon>
        <taxon>Entomophthorales</taxon>
        <taxon>Ancylistaceae</taxon>
        <taxon>Conidiobolus</taxon>
    </lineage>
</organism>
<proteinExistence type="predicted"/>
<dbReference type="Proteomes" id="UP000070444">
    <property type="component" value="Unassembled WGS sequence"/>
</dbReference>
<accession>A0A137NRZ4</accession>
<name>A0A137NRZ4_CONC2</name>
<dbReference type="AlphaFoldDB" id="A0A137NRZ4"/>
<evidence type="ECO:0000313" key="2">
    <source>
        <dbReference type="Proteomes" id="UP000070444"/>
    </source>
</evidence>